<gene>
    <name evidence="2" type="ORF">JTJ32_01615</name>
</gene>
<sequence length="202" mass="22684">MQKALEAARESLVRVEHLGGLYSALQSLTTSAIDSSDLLRAQVVLAVSALDFYIHELTVAGMIEVIKGHRPSTSAFEKYRVSVGAMLGGIQSTTFDWFEADVRERHSFLSFQQPDKIADAVRLFSDIKLWEVVGSYIADKDVKERLRLIVDRRNKIAHEADMSPSYPGQRWPITQSDVADIRLFIGRVVEGIHHHVVLSVPR</sequence>
<protein>
    <recommendedName>
        <fullName evidence="1">RiboL-PSP-HEPN domain-containing protein</fullName>
    </recommendedName>
</protein>
<comment type="caution">
    <text evidence="2">The sequence shown here is derived from an EMBL/GenBank/DDBJ whole genome shotgun (WGS) entry which is preliminary data.</text>
</comment>
<dbReference type="Proteomes" id="UP000673197">
    <property type="component" value="Unassembled WGS sequence"/>
</dbReference>
<dbReference type="Pfam" id="PF18735">
    <property type="entry name" value="HEPN_RiboL-PSP"/>
    <property type="match status" value="1"/>
</dbReference>
<name>A0ABS4C127_9PSED</name>
<reference evidence="2 3" key="1">
    <citation type="journal article" date="2022" name="Syst. Appl. Microbiol.">
        <title>Pseudomonas alliivorans sp. nov., a plant-pathogenic bacterium isolated from onion foliage in Georgia, USA.</title>
        <authorList>
            <person name="Zhao M."/>
            <person name="Tyson C."/>
            <person name="Chen H.C."/>
            <person name="Paudel S."/>
            <person name="Gitaitis R."/>
            <person name="Kvitko B."/>
            <person name="Dutta B."/>
        </authorList>
    </citation>
    <scope>NUCLEOTIDE SEQUENCE [LARGE SCALE GENOMIC DNA]</scope>
    <source>
        <strain evidence="2 3">20GA0068</strain>
    </source>
</reference>
<feature type="domain" description="RiboL-PSP-HEPN" evidence="1">
    <location>
        <begin position="14"/>
        <end position="193"/>
    </location>
</feature>
<accession>A0ABS4C127</accession>
<keyword evidence="3" id="KW-1185">Reference proteome</keyword>
<dbReference type="EMBL" id="JAFFZW010000001">
    <property type="protein sequence ID" value="MBP0944026.1"/>
    <property type="molecule type" value="Genomic_DNA"/>
</dbReference>
<dbReference type="InterPro" id="IPR041519">
    <property type="entry name" value="HEPN_RiboL-PSP"/>
</dbReference>
<evidence type="ECO:0000313" key="2">
    <source>
        <dbReference type="EMBL" id="MBP0944026.1"/>
    </source>
</evidence>
<proteinExistence type="predicted"/>
<organism evidence="2 3">
    <name type="scientific">Pseudomonas alliivorans</name>
    <dbReference type="NCBI Taxonomy" id="2810613"/>
    <lineage>
        <taxon>Bacteria</taxon>
        <taxon>Pseudomonadati</taxon>
        <taxon>Pseudomonadota</taxon>
        <taxon>Gammaproteobacteria</taxon>
        <taxon>Pseudomonadales</taxon>
        <taxon>Pseudomonadaceae</taxon>
        <taxon>Pseudomonas</taxon>
    </lineage>
</organism>
<evidence type="ECO:0000313" key="3">
    <source>
        <dbReference type="Proteomes" id="UP000673197"/>
    </source>
</evidence>
<dbReference type="RefSeq" id="WP_210040507.1">
    <property type="nucleotide sequence ID" value="NZ_JAFFZW010000001.1"/>
</dbReference>
<evidence type="ECO:0000259" key="1">
    <source>
        <dbReference type="Pfam" id="PF18735"/>
    </source>
</evidence>